<dbReference type="InterPro" id="IPR036812">
    <property type="entry name" value="NAD(P)_OxRdtase_dom_sf"/>
</dbReference>
<dbReference type="InterPro" id="IPR050523">
    <property type="entry name" value="AKR_Detox_Biosynth"/>
</dbReference>
<comment type="caution">
    <text evidence="2">The sequence shown here is derived from an EMBL/GenBank/DDBJ whole genome shotgun (WGS) entry which is preliminary data.</text>
</comment>
<evidence type="ECO:0000259" key="1">
    <source>
        <dbReference type="Pfam" id="PF00248"/>
    </source>
</evidence>
<accession>A0ABP9GIQ3</accession>
<dbReference type="InterPro" id="IPR023210">
    <property type="entry name" value="NADP_OxRdtase_dom"/>
</dbReference>
<dbReference type="RefSeq" id="WP_345556846.1">
    <property type="nucleotide sequence ID" value="NZ_BAABIK010000013.1"/>
</dbReference>
<proteinExistence type="predicted"/>
<sequence>MRYRTIGTGAARRRVSAVCLGAMKLGGDIDDATSFAILDRFVEAGGTFVDTANNYQFWEPGCTPDDSEALLGRWRAARDGDLPDELVIATKLGARPTVPGGQQDTWEGLSRPAVRAAAEGSLKRLGVERLDLYYPHVEDRSVPLEETVDALSELVDAGTVGMLGASNHTAWRLERARGLAEAAGRHRYQVLQLRYSYIQPRADLGLPETAHVHANSEHLDFVRQENAAGRDTAVVAYTPLLMGAYSRSDRELSRAYEHPGTAARLAALDDVAAQVGATRNQVVLSWMIDHDPPIIPLVGVSKVAHVDEAMEAADLRLTRAQRRSLDEAA</sequence>
<dbReference type="PANTHER" id="PTHR43364">
    <property type="entry name" value="NADH-SPECIFIC METHYLGLYOXAL REDUCTASE-RELATED"/>
    <property type="match status" value="1"/>
</dbReference>
<evidence type="ECO:0000313" key="2">
    <source>
        <dbReference type="EMBL" id="GAA4943013.1"/>
    </source>
</evidence>
<protein>
    <submittedName>
        <fullName evidence="2">Aldo/keto reductase</fullName>
    </submittedName>
</protein>
<dbReference type="EMBL" id="BAABIK010000013">
    <property type="protein sequence ID" value="GAA4943013.1"/>
    <property type="molecule type" value="Genomic_DNA"/>
</dbReference>
<dbReference type="Pfam" id="PF00248">
    <property type="entry name" value="Aldo_ket_red"/>
    <property type="match status" value="1"/>
</dbReference>
<dbReference type="PANTHER" id="PTHR43364:SF6">
    <property type="entry name" value="OXIDOREDUCTASE-RELATED"/>
    <property type="match status" value="1"/>
</dbReference>
<evidence type="ECO:0000313" key="3">
    <source>
        <dbReference type="Proteomes" id="UP001499993"/>
    </source>
</evidence>
<feature type="domain" description="NADP-dependent oxidoreductase" evidence="1">
    <location>
        <begin position="18"/>
        <end position="328"/>
    </location>
</feature>
<dbReference type="Proteomes" id="UP001499993">
    <property type="component" value="Unassembled WGS sequence"/>
</dbReference>
<reference evidence="3" key="1">
    <citation type="journal article" date="2019" name="Int. J. Syst. Evol. Microbiol.">
        <title>The Global Catalogue of Microorganisms (GCM) 10K type strain sequencing project: providing services to taxonomists for standard genome sequencing and annotation.</title>
        <authorList>
            <consortium name="The Broad Institute Genomics Platform"/>
            <consortium name="The Broad Institute Genome Sequencing Center for Infectious Disease"/>
            <person name="Wu L."/>
            <person name="Ma J."/>
        </authorList>
    </citation>
    <scope>NUCLEOTIDE SEQUENCE [LARGE SCALE GENOMIC DNA]</scope>
    <source>
        <strain evidence="3">JCM 18123</strain>
    </source>
</reference>
<name>A0ABP9GIQ3_9ACTN</name>
<dbReference type="Gene3D" id="3.20.20.100">
    <property type="entry name" value="NADP-dependent oxidoreductase domain"/>
    <property type="match status" value="1"/>
</dbReference>
<dbReference type="SUPFAM" id="SSF51430">
    <property type="entry name" value="NAD(P)-linked oxidoreductase"/>
    <property type="match status" value="1"/>
</dbReference>
<gene>
    <name evidence="2" type="ORF">GCM10023224_27030</name>
</gene>
<organism evidence="2 3">
    <name type="scientific">Streptomonospora halophila</name>
    <dbReference type="NCBI Taxonomy" id="427369"/>
    <lineage>
        <taxon>Bacteria</taxon>
        <taxon>Bacillati</taxon>
        <taxon>Actinomycetota</taxon>
        <taxon>Actinomycetes</taxon>
        <taxon>Streptosporangiales</taxon>
        <taxon>Nocardiopsidaceae</taxon>
        <taxon>Streptomonospora</taxon>
    </lineage>
</organism>
<keyword evidence="3" id="KW-1185">Reference proteome</keyword>